<keyword evidence="5" id="KW-0274">FAD</keyword>
<name>A0ABQ6HP19_9MICO</name>
<dbReference type="InterPro" id="IPR008333">
    <property type="entry name" value="Cbr1-like_FAD-bd_dom"/>
</dbReference>
<gene>
    <name evidence="10" type="ORF">GCM10025862_21220</name>
</gene>
<dbReference type="Pfam" id="PF00970">
    <property type="entry name" value="FAD_binding_6"/>
    <property type="match status" value="1"/>
</dbReference>
<dbReference type="PRINTS" id="PR00406">
    <property type="entry name" value="CYTB5RDTASE"/>
</dbReference>
<feature type="domain" description="FAD-binding FR-type" evidence="9">
    <location>
        <begin position="16"/>
        <end position="120"/>
    </location>
</feature>
<evidence type="ECO:0000256" key="3">
    <source>
        <dbReference type="ARBA" id="ARBA00022714"/>
    </source>
</evidence>
<evidence type="ECO:0000313" key="11">
    <source>
        <dbReference type="Proteomes" id="UP001157109"/>
    </source>
</evidence>
<dbReference type="Pfam" id="PF00175">
    <property type="entry name" value="NAD_binding_1"/>
    <property type="match status" value="1"/>
</dbReference>
<evidence type="ECO:0000256" key="2">
    <source>
        <dbReference type="ARBA" id="ARBA00022630"/>
    </source>
</evidence>
<keyword evidence="11" id="KW-1185">Reference proteome</keyword>
<dbReference type="SUPFAM" id="SSF52343">
    <property type="entry name" value="Ferredoxin reductase-like, C-terminal NADP-linked domain"/>
    <property type="match status" value="1"/>
</dbReference>
<proteinExistence type="predicted"/>
<sequence>MTTTTTEAATSPRRRASFRPLTIREVRPLTDNAVEVTFAIPDELTDDFNYVSGQYVALRTELEGKEVRRSYSICAEPTPGELRIAIKRDVGGLFSNWANDNLQAGHVIDVMSPTGAFISQHAMTALNDPEAMAQESIDSGLSRYVAFAAGSGITPVLAIAKALLARNPHAYLNLVYSNRAAMDVMFVEELADLKDRYPTRLAIHHLLSREQRLSPPTPVASMPTS</sequence>
<keyword evidence="7" id="KW-0408">Iron</keyword>
<dbReference type="PANTHER" id="PTHR47354">
    <property type="entry name" value="NADH OXIDOREDUCTASE HCR"/>
    <property type="match status" value="1"/>
</dbReference>
<dbReference type="InterPro" id="IPR001433">
    <property type="entry name" value="OxRdtase_FAD/NAD-bd"/>
</dbReference>
<dbReference type="InterPro" id="IPR017927">
    <property type="entry name" value="FAD-bd_FR_type"/>
</dbReference>
<dbReference type="CDD" id="cd06214">
    <property type="entry name" value="PA_degradation_oxidoreductase_like"/>
    <property type="match status" value="1"/>
</dbReference>
<evidence type="ECO:0000256" key="6">
    <source>
        <dbReference type="ARBA" id="ARBA00023002"/>
    </source>
</evidence>
<comment type="cofactor">
    <cofactor evidence="1">
        <name>FAD</name>
        <dbReference type="ChEBI" id="CHEBI:57692"/>
    </cofactor>
</comment>
<evidence type="ECO:0000256" key="8">
    <source>
        <dbReference type="ARBA" id="ARBA00023014"/>
    </source>
</evidence>
<dbReference type="InterPro" id="IPR039261">
    <property type="entry name" value="FNR_nucleotide-bd"/>
</dbReference>
<dbReference type="Proteomes" id="UP001157109">
    <property type="component" value="Unassembled WGS sequence"/>
</dbReference>
<dbReference type="EMBL" id="BSUJ01000001">
    <property type="protein sequence ID" value="GMA20101.1"/>
    <property type="molecule type" value="Genomic_DNA"/>
</dbReference>
<reference evidence="11" key="1">
    <citation type="journal article" date="2019" name="Int. J. Syst. Evol. Microbiol.">
        <title>The Global Catalogue of Microorganisms (GCM) 10K type strain sequencing project: providing services to taxonomists for standard genome sequencing and annotation.</title>
        <authorList>
            <consortium name="The Broad Institute Genomics Platform"/>
            <consortium name="The Broad Institute Genome Sequencing Center for Infectious Disease"/>
            <person name="Wu L."/>
            <person name="Ma J."/>
        </authorList>
    </citation>
    <scope>NUCLEOTIDE SEQUENCE [LARGE SCALE GENOMIC DNA]</scope>
    <source>
        <strain evidence="11">NBRC 105830</strain>
    </source>
</reference>
<evidence type="ECO:0000256" key="4">
    <source>
        <dbReference type="ARBA" id="ARBA00022723"/>
    </source>
</evidence>
<dbReference type="InterPro" id="IPR050415">
    <property type="entry name" value="MRET"/>
</dbReference>
<evidence type="ECO:0000259" key="9">
    <source>
        <dbReference type="PROSITE" id="PS51384"/>
    </source>
</evidence>
<keyword evidence="8" id="KW-0411">Iron-sulfur</keyword>
<accession>A0ABQ6HP19</accession>
<dbReference type="Gene3D" id="3.40.50.80">
    <property type="entry name" value="Nucleotide-binding domain of ferredoxin-NADP reductase (FNR) module"/>
    <property type="match status" value="1"/>
</dbReference>
<keyword evidence="3" id="KW-0001">2Fe-2S</keyword>
<dbReference type="Gene3D" id="2.40.30.10">
    <property type="entry name" value="Translation factors"/>
    <property type="match status" value="1"/>
</dbReference>
<dbReference type="InterPro" id="IPR017938">
    <property type="entry name" value="Riboflavin_synthase-like_b-brl"/>
</dbReference>
<evidence type="ECO:0000256" key="1">
    <source>
        <dbReference type="ARBA" id="ARBA00001974"/>
    </source>
</evidence>
<dbReference type="PROSITE" id="PS51384">
    <property type="entry name" value="FAD_FR"/>
    <property type="match status" value="1"/>
</dbReference>
<evidence type="ECO:0000313" key="10">
    <source>
        <dbReference type="EMBL" id="GMA20101.1"/>
    </source>
</evidence>
<protein>
    <recommendedName>
        <fullName evidence="9">FAD-binding FR-type domain-containing protein</fullName>
    </recommendedName>
</protein>
<keyword evidence="4" id="KW-0479">Metal-binding</keyword>
<organism evidence="10 11">
    <name type="scientific">Arsenicicoccus piscis</name>
    <dbReference type="NCBI Taxonomy" id="673954"/>
    <lineage>
        <taxon>Bacteria</taxon>
        <taxon>Bacillati</taxon>
        <taxon>Actinomycetota</taxon>
        <taxon>Actinomycetes</taxon>
        <taxon>Micrococcales</taxon>
        <taxon>Intrasporangiaceae</taxon>
        <taxon>Arsenicicoccus</taxon>
    </lineage>
</organism>
<dbReference type="PANTHER" id="PTHR47354:SF8">
    <property type="entry name" value="1,2-PHENYLACETYL-COA EPOXIDASE, SUBUNIT E"/>
    <property type="match status" value="1"/>
</dbReference>
<keyword evidence="6" id="KW-0560">Oxidoreductase</keyword>
<evidence type="ECO:0000256" key="5">
    <source>
        <dbReference type="ARBA" id="ARBA00022827"/>
    </source>
</evidence>
<keyword evidence="2" id="KW-0285">Flavoprotein</keyword>
<comment type="caution">
    <text evidence="10">The sequence shown here is derived from an EMBL/GenBank/DDBJ whole genome shotgun (WGS) entry which is preliminary data.</text>
</comment>
<evidence type="ECO:0000256" key="7">
    <source>
        <dbReference type="ARBA" id="ARBA00023004"/>
    </source>
</evidence>
<dbReference type="SUPFAM" id="SSF63380">
    <property type="entry name" value="Riboflavin synthase domain-like"/>
    <property type="match status" value="1"/>
</dbReference>